<dbReference type="PIRSF" id="PIRSF021435">
    <property type="entry name" value="SpoIIIAB"/>
    <property type="match status" value="1"/>
</dbReference>
<gene>
    <name evidence="2" type="ORF">SAMN05446037_1001110</name>
</gene>
<dbReference type="Proteomes" id="UP000198304">
    <property type="component" value="Unassembled WGS sequence"/>
</dbReference>
<accession>A0A238ZUK8</accession>
<feature type="transmembrane region" description="Helical" evidence="1">
    <location>
        <begin position="6"/>
        <end position="27"/>
    </location>
</feature>
<keyword evidence="3" id="KW-1185">Reference proteome</keyword>
<name>A0A238ZUK8_9FIRM</name>
<dbReference type="OrthoDB" id="1957909at2"/>
<sequence length="173" mass="19970">MLFKLIISLIIIGCSWMIGMIYANTYIERSKLLASMLSTMQMLETEIVYSGTPLPELLQKIAKKSRREIAKIFLLTAEILNRKEGYLFNEAWEQAVKTETKNTSFTKEDIDLLISLGKNLGISDSKDQIKHIHLTMEEIKRSYELSIIEQNKNVRLCRNFGFLIGITIVIIFF</sequence>
<dbReference type="NCBIfam" id="TIGR02833">
    <property type="entry name" value="spore_III_AB"/>
    <property type="match status" value="1"/>
</dbReference>
<keyword evidence="1" id="KW-0812">Transmembrane</keyword>
<dbReference type="InterPro" id="IPR014198">
    <property type="entry name" value="Spore_III_AB"/>
</dbReference>
<reference evidence="2 3" key="1">
    <citation type="submission" date="2017-06" db="EMBL/GenBank/DDBJ databases">
        <authorList>
            <person name="Kim H.J."/>
            <person name="Triplett B.A."/>
        </authorList>
    </citation>
    <scope>NUCLEOTIDE SEQUENCE [LARGE SCALE GENOMIC DNA]</scope>
    <source>
        <strain evidence="2 3">SCA</strain>
    </source>
</reference>
<evidence type="ECO:0000313" key="2">
    <source>
        <dbReference type="EMBL" id="SNR86711.1"/>
    </source>
</evidence>
<dbReference type="EMBL" id="FZOJ01000001">
    <property type="protein sequence ID" value="SNR86711.1"/>
    <property type="molecule type" value="Genomic_DNA"/>
</dbReference>
<evidence type="ECO:0000256" key="1">
    <source>
        <dbReference type="SAM" id="Phobius"/>
    </source>
</evidence>
<dbReference type="Pfam" id="PF09548">
    <property type="entry name" value="Spore_III_AB"/>
    <property type="match status" value="1"/>
</dbReference>
<keyword evidence="1" id="KW-0472">Membrane</keyword>
<dbReference type="RefSeq" id="WP_089280907.1">
    <property type="nucleotide sequence ID" value="NZ_FZOJ01000001.1"/>
</dbReference>
<protein>
    <submittedName>
        <fullName evidence="2">Stage III sporulation protein AB</fullName>
    </submittedName>
</protein>
<organism evidence="2 3">
    <name type="scientific">Anaerovirgula multivorans</name>
    <dbReference type="NCBI Taxonomy" id="312168"/>
    <lineage>
        <taxon>Bacteria</taxon>
        <taxon>Bacillati</taxon>
        <taxon>Bacillota</taxon>
        <taxon>Clostridia</taxon>
        <taxon>Peptostreptococcales</taxon>
        <taxon>Natronincolaceae</taxon>
        <taxon>Anaerovirgula</taxon>
    </lineage>
</organism>
<evidence type="ECO:0000313" key="3">
    <source>
        <dbReference type="Proteomes" id="UP000198304"/>
    </source>
</evidence>
<keyword evidence="1" id="KW-1133">Transmembrane helix</keyword>
<proteinExistence type="predicted"/>
<dbReference type="AlphaFoldDB" id="A0A238ZUK8"/>